<dbReference type="OrthoDB" id="329835at2759"/>
<dbReference type="GO" id="GO:0044550">
    <property type="term" value="P:secondary metabolite biosynthetic process"/>
    <property type="evidence" value="ECO:0007669"/>
    <property type="project" value="TreeGrafter"/>
</dbReference>
<dbReference type="SUPFAM" id="SSF53901">
    <property type="entry name" value="Thiolase-like"/>
    <property type="match status" value="2"/>
</dbReference>
<evidence type="ECO:0000313" key="7">
    <source>
        <dbReference type="Proteomes" id="UP000324241"/>
    </source>
</evidence>
<name>A0A5M9MZE5_9EURO</name>
<evidence type="ECO:0000256" key="1">
    <source>
        <dbReference type="ARBA" id="ARBA00022450"/>
    </source>
</evidence>
<dbReference type="PANTHER" id="PTHR43775">
    <property type="entry name" value="FATTY ACID SYNTHASE"/>
    <property type="match status" value="1"/>
</dbReference>
<evidence type="ECO:0000256" key="4">
    <source>
        <dbReference type="ARBA" id="ARBA00023268"/>
    </source>
</evidence>
<keyword evidence="4" id="KW-0511">Multifunctional enzyme</keyword>
<dbReference type="GeneID" id="54325647"/>
<dbReference type="RefSeq" id="XP_033429624.1">
    <property type="nucleotide sequence ID" value="XM_033567629.1"/>
</dbReference>
<comment type="caution">
    <text evidence="6">The sequence shown here is derived from an EMBL/GenBank/DDBJ whole genome shotgun (WGS) entry which is preliminary data.</text>
</comment>
<sequence>MAVRLPGGVRSTDSFWDLLLSQRDVSREVPQDRYNIDAFYSDSQSRAVKSVASKECSSAIVAGSSIVLTPTMTKCMSENLALAPDEACKTFDREADGFARGEAVNALYIKRLDDAVRDGDPIRPVIRSTMNSYDGQTSQMAIPSAAAQESLIRNAYTRAGHTSKSIVVSCIVIVPSNIQKQRIDPIAMKTCLELRAKLLFSANT</sequence>
<evidence type="ECO:0000313" key="6">
    <source>
        <dbReference type="EMBL" id="KAA8650263.1"/>
    </source>
</evidence>
<dbReference type="AlphaFoldDB" id="A0A5M9MZE5"/>
<proteinExistence type="predicted"/>
<dbReference type="Proteomes" id="UP000324241">
    <property type="component" value="Unassembled WGS sequence"/>
</dbReference>
<dbReference type="Gene3D" id="3.40.47.10">
    <property type="match status" value="2"/>
</dbReference>
<evidence type="ECO:0000256" key="3">
    <source>
        <dbReference type="ARBA" id="ARBA00022679"/>
    </source>
</evidence>
<dbReference type="Pfam" id="PF00109">
    <property type="entry name" value="ketoacyl-synt"/>
    <property type="match status" value="1"/>
</dbReference>
<organism evidence="6 7">
    <name type="scientific">Aspergillus tanneri</name>
    <dbReference type="NCBI Taxonomy" id="1220188"/>
    <lineage>
        <taxon>Eukaryota</taxon>
        <taxon>Fungi</taxon>
        <taxon>Dikarya</taxon>
        <taxon>Ascomycota</taxon>
        <taxon>Pezizomycotina</taxon>
        <taxon>Eurotiomycetes</taxon>
        <taxon>Eurotiomycetidae</taxon>
        <taxon>Eurotiales</taxon>
        <taxon>Aspergillaceae</taxon>
        <taxon>Aspergillus</taxon>
        <taxon>Aspergillus subgen. Circumdati</taxon>
    </lineage>
</organism>
<dbReference type="InterPro" id="IPR020841">
    <property type="entry name" value="PKS_Beta-ketoAc_synthase_dom"/>
</dbReference>
<keyword evidence="1" id="KW-0596">Phosphopantetheine</keyword>
<dbReference type="EMBL" id="QUQM01000001">
    <property type="protein sequence ID" value="KAA8650263.1"/>
    <property type="molecule type" value="Genomic_DNA"/>
</dbReference>
<dbReference type="InterPro" id="IPR050091">
    <property type="entry name" value="PKS_NRPS_Biosynth_Enz"/>
</dbReference>
<evidence type="ECO:0000259" key="5">
    <source>
        <dbReference type="PROSITE" id="PS52004"/>
    </source>
</evidence>
<dbReference type="SMART" id="SM00825">
    <property type="entry name" value="PKS_KS"/>
    <property type="match status" value="1"/>
</dbReference>
<dbReference type="InterPro" id="IPR016039">
    <property type="entry name" value="Thiolase-like"/>
</dbReference>
<protein>
    <recommendedName>
        <fullName evidence="5">Ketosynthase family 3 (KS3) domain-containing protein</fullName>
    </recommendedName>
</protein>
<gene>
    <name evidence="6" type="ORF">ATNIH1004_002945</name>
</gene>
<feature type="domain" description="Ketosynthase family 3 (KS3)" evidence="5">
    <location>
        <begin position="1"/>
        <end position="204"/>
    </location>
</feature>
<reference evidence="6 7" key="1">
    <citation type="submission" date="2019-08" db="EMBL/GenBank/DDBJ databases">
        <title>The genome sequence of a newly discovered highly antifungal drug resistant Aspergillus species, Aspergillus tanneri NIH 1004.</title>
        <authorList>
            <person name="Mounaud S."/>
            <person name="Singh I."/>
            <person name="Joardar V."/>
            <person name="Pakala S."/>
            <person name="Pakala S."/>
            <person name="Venepally P."/>
            <person name="Chung J.K."/>
            <person name="Losada L."/>
            <person name="Nierman W.C."/>
        </authorList>
    </citation>
    <scope>NUCLEOTIDE SEQUENCE [LARGE SCALE GENOMIC DNA]</scope>
    <source>
        <strain evidence="6 7">NIH1004</strain>
    </source>
</reference>
<evidence type="ECO:0000256" key="2">
    <source>
        <dbReference type="ARBA" id="ARBA00022553"/>
    </source>
</evidence>
<dbReference type="PROSITE" id="PS52004">
    <property type="entry name" value="KS3_2"/>
    <property type="match status" value="1"/>
</dbReference>
<dbReference type="GO" id="GO:0004312">
    <property type="term" value="F:fatty acid synthase activity"/>
    <property type="evidence" value="ECO:0007669"/>
    <property type="project" value="TreeGrafter"/>
</dbReference>
<dbReference type="InterPro" id="IPR014030">
    <property type="entry name" value="Ketoacyl_synth_N"/>
</dbReference>
<keyword evidence="2" id="KW-0597">Phosphoprotein</keyword>
<dbReference type="GO" id="GO:0006633">
    <property type="term" value="P:fatty acid biosynthetic process"/>
    <property type="evidence" value="ECO:0007669"/>
    <property type="project" value="TreeGrafter"/>
</dbReference>
<accession>A0A5M9MZE5</accession>
<keyword evidence="3" id="KW-0808">Transferase</keyword>
<dbReference type="PANTHER" id="PTHR43775:SF49">
    <property type="entry name" value="SYNTHASE, PUTATIVE (JCVI)-RELATED"/>
    <property type="match status" value="1"/>
</dbReference>